<dbReference type="OrthoDB" id="1879366at2759"/>
<gene>
    <name evidence="6" type="ORF">BDW42DRAFT_166694</name>
</gene>
<reference evidence="7" key="1">
    <citation type="submission" date="2017-12" db="EMBL/GenBank/DDBJ databases">
        <authorList>
            <consortium name="DOE Joint Genome Institute"/>
            <person name="Mondo S.J."/>
            <person name="Kjaerbolling I."/>
            <person name="Vesth T.C."/>
            <person name="Frisvad J.C."/>
            <person name="Nybo J.L."/>
            <person name="Theobald S."/>
            <person name="Kuo A."/>
            <person name="Bowyer P."/>
            <person name="Matsuda Y."/>
            <person name="Lyhne E.K."/>
            <person name="Kogle M.E."/>
            <person name="Clum A."/>
            <person name="Lipzen A."/>
            <person name="Salamov A."/>
            <person name="Ngan C.Y."/>
            <person name="Daum C."/>
            <person name="Chiniquy J."/>
            <person name="Barry K."/>
            <person name="LaButti K."/>
            <person name="Haridas S."/>
            <person name="Simmons B.A."/>
            <person name="Magnuson J.K."/>
            <person name="Mortensen U.H."/>
            <person name="Larsen T.O."/>
            <person name="Grigoriev I.V."/>
            <person name="Baker S.E."/>
            <person name="Andersen M.R."/>
            <person name="Nordberg H.P."/>
            <person name="Cantor M.N."/>
            <person name="Hua S.X."/>
        </authorList>
    </citation>
    <scope>NUCLEOTIDE SEQUENCE [LARGE SCALE GENOMIC DNA]</scope>
    <source>
        <strain evidence="7">IBT 19404</strain>
    </source>
</reference>
<sequence length="388" mass="42172">MGSTDAQIANPSLVPHRTHRTRHPHVKMVYPDTFEGFMVTSHEEWTKFRKQEFKPKPLGERDVDIAIEACGVCGSDVHTITGGWGQAHLPVCVGHEVIGRVIGVGPQTSTVKVGDRVGVGAQVGACLECKICKSGNENYCPHQVETYNCYYPDKSMAYGGYASHIRAHEYFVFAIPDGIESSIAAPMLCAGITCYSPLSRAKIGPGKTIGVVGIGGLGHLGILFAAAMGADVYAISHSPHKAEDAKALGAKGFICTADEKWYEPWKHTFDYILNTTDATDRFDLGAYFGTLAINGTFHTVGISDRAFPPLKTEDMMSTGCAISASNIGSRTEMQDMFKLASEQNIKSWVETIDISERGCKEAVEKVYNGKARYRVTLVGFEKVFGNRA</sequence>
<evidence type="ECO:0000256" key="4">
    <source>
        <dbReference type="ARBA" id="ARBA00023002"/>
    </source>
</evidence>
<feature type="domain" description="Enoyl reductase (ER)" evidence="5">
    <location>
        <begin position="41"/>
        <end position="377"/>
    </location>
</feature>
<dbReference type="InterPro" id="IPR020843">
    <property type="entry name" value="ER"/>
</dbReference>
<dbReference type="InterPro" id="IPR011032">
    <property type="entry name" value="GroES-like_sf"/>
</dbReference>
<organism evidence="6 7">
    <name type="scientific">Aspergillus taichungensis</name>
    <dbReference type="NCBI Taxonomy" id="482145"/>
    <lineage>
        <taxon>Eukaryota</taxon>
        <taxon>Fungi</taxon>
        <taxon>Dikarya</taxon>
        <taxon>Ascomycota</taxon>
        <taxon>Pezizomycotina</taxon>
        <taxon>Eurotiomycetes</taxon>
        <taxon>Eurotiomycetidae</taxon>
        <taxon>Eurotiales</taxon>
        <taxon>Aspergillaceae</taxon>
        <taxon>Aspergillus</taxon>
        <taxon>Aspergillus subgen. Circumdati</taxon>
    </lineage>
</organism>
<dbReference type="GO" id="GO:0046872">
    <property type="term" value="F:metal ion binding"/>
    <property type="evidence" value="ECO:0007669"/>
    <property type="project" value="UniProtKB-KW"/>
</dbReference>
<protein>
    <submittedName>
        <fullName evidence="6">NADPH-dependent medium chain alcohol dehydrogenase</fullName>
    </submittedName>
</protein>
<evidence type="ECO:0000256" key="1">
    <source>
        <dbReference type="ARBA" id="ARBA00001947"/>
    </source>
</evidence>
<dbReference type="CDD" id="cd05283">
    <property type="entry name" value="CAD1"/>
    <property type="match status" value="1"/>
</dbReference>
<keyword evidence="3" id="KW-0862">Zinc</keyword>
<dbReference type="Gene3D" id="3.40.50.720">
    <property type="entry name" value="NAD(P)-binding Rossmann-like Domain"/>
    <property type="match status" value="1"/>
</dbReference>
<dbReference type="Gene3D" id="3.90.180.10">
    <property type="entry name" value="Medium-chain alcohol dehydrogenases, catalytic domain"/>
    <property type="match status" value="1"/>
</dbReference>
<comment type="cofactor">
    <cofactor evidence="1">
        <name>Zn(2+)</name>
        <dbReference type="ChEBI" id="CHEBI:29105"/>
    </cofactor>
</comment>
<dbReference type="SMART" id="SM00829">
    <property type="entry name" value="PKS_ER"/>
    <property type="match status" value="1"/>
</dbReference>
<dbReference type="InterPro" id="IPR013154">
    <property type="entry name" value="ADH-like_N"/>
</dbReference>
<dbReference type="InterPro" id="IPR047109">
    <property type="entry name" value="CAD-like"/>
</dbReference>
<dbReference type="GO" id="GO:0016616">
    <property type="term" value="F:oxidoreductase activity, acting on the CH-OH group of donors, NAD or NADP as acceptor"/>
    <property type="evidence" value="ECO:0007669"/>
    <property type="project" value="InterPro"/>
</dbReference>
<dbReference type="SUPFAM" id="SSF50129">
    <property type="entry name" value="GroES-like"/>
    <property type="match status" value="1"/>
</dbReference>
<evidence type="ECO:0000313" key="6">
    <source>
        <dbReference type="EMBL" id="PLN82371.1"/>
    </source>
</evidence>
<keyword evidence="7" id="KW-1185">Reference proteome</keyword>
<dbReference type="Pfam" id="PF08240">
    <property type="entry name" value="ADH_N"/>
    <property type="match status" value="1"/>
</dbReference>
<dbReference type="EMBL" id="KZ559527">
    <property type="protein sequence ID" value="PLN82371.1"/>
    <property type="molecule type" value="Genomic_DNA"/>
</dbReference>
<name>A0A2J5HY23_9EURO</name>
<evidence type="ECO:0000256" key="3">
    <source>
        <dbReference type="ARBA" id="ARBA00022833"/>
    </source>
</evidence>
<dbReference type="FunFam" id="3.40.50.720:FF:000022">
    <property type="entry name" value="Cinnamyl alcohol dehydrogenase"/>
    <property type="match status" value="1"/>
</dbReference>
<proteinExistence type="predicted"/>
<evidence type="ECO:0000313" key="7">
    <source>
        <dbReference type="Proteomes" id="UP000235023"/>
    </source>
</evidence>
<keyword evidence="2" id="KW-0479">Metal-binding</keyword>
<keyword evidence="4" id="KW-0560">Oxidoreductase</keyword>
<dbReference type="PANTHER" id="PTHR42683">
    <property type="entry name" value="ALDEHYDE REDUCTASE"/>
    <property type="match status" value="1"/>
</dbReference>
<dbReference type="SUPFAM" id="SSF51735">
    <property type="entry name" value="NAD(P)-binding Rossmann-fold domains"/>
    <property type="match status" value="1"/>
</dbReference>
<evidence type="ECO:0000259" key="5">
    <source>
        <dbReference type="SMART" id="SM00829"/>
    </source>
</evidence>
<dbReference type="Proteomes" id="UP000235023">
    <property type="component" value="Unassembled WGS sequence"/>
</dbReference>
<dbReference type="InterPro" id="IPR036291">
    <property type="entry name" value="NAD(P)-bd_dom_sf"/>
</dbReference>
<evidence type="ECO:0000256" key="2">
    <source>
        <dbReference type="ARBA" id="ARBA00022723"/>
    </source>
</evidence>
<accession>A0A2J5HY23</accession>
<dbReference type="AlphaFoldDB" id="A0A2J5HY23"/>
<dbReference type="InterPro" id="IPR013149">
    <property type="entry name" value="ADH-like_C"/>
</dbReference>
<dbReference type="Pfam" id="PF00107">
    <property type="entry name" value="ADH_zinc_N"/>
    <property type="match status" value="1"/>
</dbReference>